<gene>
    <name evidence="2" type="ORF">TASK_LOCUS5958</name>
</gene>
<name>A0A0R3W6V6_TAEAS</name>
<evidence type="ECO:0000313" key="2">
    <source>
        <dbReference type="EMBL" id="VDK35904.1"/>
    </source>
</evidence>
<dbReference type="Proteomes" id="UP000282613">
    <property type="component" value="Unassembled WGS sequence"/>
</dbReference>
<evidence type="ECO:0000313" key="4">
    <source>
        <dbReference type="WBParaSite" id="TASK_0000595701-mRNA-1"/>
    </source>
</evidence>
<keyword evidence="3" id="KW-1185">Reference proteome</keyword>
<organism evidence="4">
    <name type="scientific">Taenia asiatica</name>
    <name type="common">Asian tapeworm</name>
    <dbReference type="NCBI Taxonomy" id="60517"/>
    <lineage>
        <taxon>Eukaryota</taxon>
        <taxon>Metazoa</taxon>
        <taxon>Spiralia</taxon>
        <taxon>Lophotrochozoa</taxon>
        <taxon>Platyhelminthes</taxon>
        <taxon>Cestoda</taxon>
        <taxon>Eucestoda</taxon>
        <taxon>Cyclophyllidea</taxon>
        <taxon>Taeniidae</taxon>
        <taxon>Taenia</taxon>
    </lineage>
</organism>
<dbReference type="EMBL" id="UYRS01018456">
    <property type="protein sequence ID" value="VDK35904.1"/>
    <property type="molecule type" value="Genomic_DNA"/>
</dbReference>
<feature type="region of interest" description="Disordered" evidence="1">
    <location>
        <begin position="24"/>
        <end position="48"/>
    </location>
</feature>
<evidence type="ECO:0000313" key="3">
    <source>
        <dbReference type="Proteomes" id="UP000282613"/>
    </source>
</evidence>
<dbReference type="Gene3D" id="3.10.10.10">
    <property type="entry name" value="HIV Type 1 Reverse Transcriptase, subunit A, domain 1"/>
    <property type="match status" value="1"/>
</dbReference>
<reference evidence="4" key="1">
    <citation type="submission" date="2017-02" db="UniProtKB">
        <authorList>
            <consortium name="WormBaseParasite"/>
        </authorList>
    </citation>
    <scope>IDENTIFICATION</scope>
</reference>
<dbReference type="OrthoDB" id="420169at2759"/>
<reference evidence="2 3" key="2">
    <citation type="submission" date="2018-11" db="EMBL/GenBank/DDBJ databases">
        <authorList>
            <consortium name="Pathogen Informatics"/>
        </authorList>
    </citation>
    <scope>NUCLEOTIDE SEQUENCE [LARGE SCALE GENOMIC DNA]</scope>
</reference>
<dbReference type="WBParaSite" id="TASK_0000595701-mRNA-1">
    <property type="protein sequence ID" value="TASK_0000595701-mRNA-1"/>
    <property type="gene ID" value="TASK_0000595701"/>
</dbReference>
<protein>
    <submittedName>
        <fullName evidence="4">Reverse transcriptase</fullName>
    </submittedName>
</protein>
<dbReference type="SUPFAM" id="SSF56672">
    <property type="entry name" value="DNA/RNA polymerases"/>
    <property type="match status" value="1"/>
</dbReference>
<evidence type="ECO:0000256" key="1">
    <source>
        <dbReference type="SAM" id="MobiDB-lite"/>
    </source>
</evidence>
<proteinExistence type="predicted"/>
<accession>A0A0R3W6V6</accession>
<dbReference type="InterPro" id="IPR043502">
    <property type="entry name" value="DNA/RNA_pol_sf"/>
</dbReference>
<dbReference type="AlphaFoldDB" id="A0A0R3W6V6"/>
<sequence length="127" mass="14451">MKTNNLNQLVEAATRKRQELLLTPATKTVHRRPDPSTPSLDPVMSNPKSRRCLYGPAAQSSKFSRFFPGNINTGAVRLIWQPPRRIPPPLLEEVNRLVGEMIKDDVIRPSKSPWAVTSVNNMHMRRK</sequence>